<dbReference type="GO" id="GO:0032259">
    <property type="term" value="P:methylation"/>
    <property type="evidence" value="ECO:0007669"/>
    <property type="project" value="UniProtKB-KW"/>
</dbReference>
<evidence type="ECO:0000259" key="3">
    <source>
        <dbReference type="SMART" id="SM00487"/>
    </source>
</evidence>
<dbReference type="Gene3D" id="3.40.50.300">
    <property type="entry name" value="P-loop containing nucleotide triphosphate hydrolases"/>
    <property type="match status" value="2"/>
</dbReference>
<keyword evidence="4" id="KW-0489">Methyltransferase</keyword>
<name>A0ABR6C9I6_9HYPH</name>
<evidence type="ECO:0000313" key="4">
    <source>
        <dbReference type="EMBL" id="MBA9021682.1"/>
    </source>
</evidence>
<dbReference type="InterPro" id="IPR052933">
    <property type="entry name" value="DNA_Protect_Modify"/>
</dbReference>
<feature type="coiled-coil region" evidence="1">
    <location>
        <begin position="1623"/>
        <end position="1657"/>
    </location>
</feature>
<dbReference type="SMART" id="SM00487">
    <property type="entry name" value="DEXDc"/>
    <property type="match status" value="1"/>
</dbReference>
<keyword evidence="5" id="KW-1185">Reference proteome</keyword>
<dbReference type="InterPro" id="IPR002052">
    <property type="entry name" value="DNA_methylase_N6_adenine_CS"/>
</dbReference>
<dbReference type="GO" id="GO:0008168">
    <property type="term" value="F:methyltransferase activity"/>
    <property type="evidence" value="ECO:0007669"/>
    <property type="project" value="UniProtKB-KW"/>
</dbReference>
<feature type="compositionally biased region" description="Low complexity" evidence="2">
    <location>
        <begin position="49"/>
        <end position="59"/>
    </location>
</feature>
<dbReference type="Gene3D" id="3.40.50.150">
    <property type="entry name" value="Vaccinia Virus protein VP39"/>
    <property type="match status" value="1"/>
</dbReference>
<comment type="caution">
    <text evidence="4">The sequence shown here is derived from an EMBL/GenBank/DDBJ whole genome shotgun (WGS) entry which is preliminary data.</text>
</comment>
<feature type="domain" description="Helicase ATP-binding" evidence="3">
    <location>
        <begin position="864"/>
        <end position="1131"/>
    </location>
</feature>
<dbReference type="InterPro" id="IPR014001">
    <property type="entry name" value="Helicase_ATP-bd"/>
</dbReference>
<protein>
    <submittedName>
        <fullName evidence="4">N12 class adenine-specific DNA methylase/predicted RNA methylase</fullName>
    </submittedName>
</protein>
<evidence type="ECO:0000256" key="1">
    <source>
        <dbReference type="SAM" id="Coils"/>
    </source>
</evidence>
<feature type="coiled-coil region" evidence="1">
    <location>
        <begin position="1500"/>
        <end position="1527"/>
    </location>
</feature>
<gene>
    <name evidence="4" type="ORF">HNQ97_003691</name>
</gene>
<dbReference type="EMBL" id="JACJHZ010000018">
    <property type="protein sequence ID" value="MBA9021682.1"/>
    <property type="molecule type" value="Genomic_DNA"/>
</dbReference>
<reference evidence="4 5" key="1">
    <citation type="submission" date="2020-08" db="EMBL/GenBank/DDBJ databases">
        <title>Genomic Encyclopedia of Type Strains, Phase IV (KMG-IV): sequencing the most valuable type-strain genomes for metagenomic binning, comparative biology and taxonomic classification.</title>
        <authorList>
            <person name="Goeker M."/>
        </authorList>
    </citation>
    <scope>NUCLEOTIDE SEQUENCE [LARGE SCALE GENOMIC DNA]</scope>
    <source>
        <strain evidence="4 5">DSM 17455</strain>
    </source>
</reference>
<organism evidence="4 5">
    <name type="scientific">Aminobacter ciceronei</name>
    <dbReference type="NCBI Taxonomy" id="150723"/>
    <lineage>
        <taxon>Bacteria</taxon>
        <taxon>Pseudomonadati</taxon>
        <taxon>Pseudomonadota</taxon>
        <taxon>Alphaproteobacteria</taxon>
        <taxon>Hyphomicrobiales</taxon>
        <taxon>Phyllobacteriaceae</taxon>
        <taxon>Aminobacter</taxon>
    </lineage>
</organism>
<dbReference type="SUPFAM" id="SSF52540">
    <property type="entry name" value="P-loop containing nucleoside triphosphate hydrolases"/>
    <property type="match status" value="2"/>
</dbReference>
<dbReference type="SUPFAM" id="SSF53335">
    <property type="entry name" value="S-adenosyl-L-methionine-dependent methyltransferases"/>
    <property type="match status" value="1"/>
</dbReference>
<keyword evidence="4" id="KW-0808">Transferase</keyword>
<feature type="coiled-coil region" evidence="1">
    <location>
        <begin position="1011"/>
        <end position="1038"/>
    </location>
</feature>
<accession>A0ABR6C9I6</accession>
<dbReference type="PRINTS" id="PR00507">
    <property type="entry name" value="N12N6MTFRASE"/>
</dbReference>
<dbReference type="InterPro" id="IPR029063">
    <property type="entry name" value="SAM-dependent_MTases_sf"/>
</dbReference>
<dbReference type="InterPro" id="IPR027417">
    <property type="entry name" value="P-loop_NTPase"/>
</dbReference>
<dbReference type="Proteomes" id="UP000587524">
    <property type="component" value="Unassembled WGS sequence"/>
</dbReference>
<dbReference type="PROSITE" id="PS00092">
    <property type="entry name" value="N6_MTASE"/>
    <property type="match status" value="1"/>
</dbReference>
<feature type="region of interest" description="Disordered" evidence="2">
    <location>
        <begin position="29"/>
        <end position="59"/>
    </location>
</feature>
<proteinExistence type="predicted"/>
<keyword evidence="1" id="KW-0175">Coiled coil</keyword>
<dbReference type="PANTHER" id="PTHR41313">
    <property type="entry name" value="ADENINE-SPECIFIC METHYLTRANSFERASE"/>
    <property type="match status" value="1"/>
</dbReference>
<dbReference type="RefSeq" id="WP_182574853.1">
    <property type="nucleotide sequence ID" value="NZ_JACJHY010000018.1"/>
</dbReference>
<dbReference type="PANTHER" id="PTHR41313:SF1">
    <property type="entry name" value="DNA METHYLASE ADENINE-SPECIFIC DOMAIN-CONTAINING PROTEIN"/>
    <property type="match status" value="1"/>
</dbReference>
<dbReference type="CDD" id="cd02440">
    <property type="entry name" value="AdoMet_MTases"/>
    <property type="match status" value="1"/>
</dbReference>
<evidence type="ECO:0000256" key="2">
    <source>
        <dbReference type="SAM" id="MobiDB-lite"/>
    </source>
</evidence>
<evidence type="ECO:0000313" key="5">
    <source>
        <dbReference type="Proteomes" id="UP000587524"/>
    </source>
</evidence>
<sequence>MSNDDPFTIDLFGNTALSSGLGLGVTAFAGDFDPDDDPDPATPAPAMPVPKAAKPSAAAPRARGTNFYLDGDRGLARGWKERARDNIAAIRLAAEIDAAERPATFKEQEKLIRFTGFGASDLANAVFRRPGEIEFRKGWDEIGSALEDAVGEIDYASLARCTQYAHFTPEFIVRAIWSGLQRLGWRGGRVLEPGVGTGLFPALMPEALRDVTHVTGIELDPVTARIARLLQPRVSILMGDFARTELPASFDLAIGNPPFSDRTVRSDRAYRSLGLRLHDYFIARAIDLLKPGAFAAFVTSSGTFDKSDCAAREHIAKSADLIAAIRLPEGSFRADAGTDVVVDILFFRKRKIGEPEGDQSWLDTEEVRPATDDEGVIRINRWFARHPDFVLGTHALTSGPFGETYTCLPRKGEDLPGALAAAISLLPEDRYDGEPTEIDFDWEDAVDKAPVDLPSDRHVREGSFFVDNSSGLMQVIDGEPVTVKVRKGRDADGMPERHVRIVQKLIPVRDAVREVLKAQELDQPWKELQVKLRIAWSSFVRDFGPINHTTVSIAEDEETGEVRETHRRPNLAPFLDDPDCWLVASIEDYDLENDTARPGPIFSERVISPPAPPVIASAADALAVVLNERGRVDLDHIAELLHRDPDDVVAELGSAIFRDPVDGSWQMADAYLSGHVRDKLTAAEAAAALDPAYERNVAALQAVQPADLRPSDITARLGAPWIPAADVVAFVRETIGADIKIHHMPELASWTVRAGQLAYLAAGTSEWGTRRRHAGELLTDALNSRVPQIFDAVEENGKERRVLNVVDTEAAKEKLQKIKDAFQRWIWSDPDRTDRLARVYNDKFNNIAPRAFDGSHLRLPGASGAFTLYPHQKRGIWRIIAAGSTYLAHAVGAGKTMTMAASIMEQRRLGLINKAMLTVPGHCLGQVAREFLALYPNARILVADETNFTKEKRARFLSRAATANWDAIIITHSAFRFIGVPAVFEQQMIHDELELYEKLLLDVEDEDRVLRKRLERLKEGLQERLESLATRKDDLLTIAEIGVDQIVVDEAQEFRKLSFATNMSTLKGVDPNGSQRAWDLYVKSRFIETKNPGRALILASGTPITNTLGEMFTVQRLMDIAALMERGLHEFDAWASTFGDTLTELELQPSGKYKPVSRFASFVNVPELIAMFRSFADVVMPEDLRQYVKVPAISTGKRKIVTSKPTQDFKNYQMLLAARIKAIEERDRPPEPGDDILLSVITDGRHAAIDLRLVDPGNDNEPDNKLNSMIANAYRIWKETAEITYVRADGKPYELPGAAQMIFSDLGTISVEKTRGFSAYRWIRDELVRLGVPASEVAFMQDYKKSEAKQRLFGDTRAGKIRFLIGSSETMGTGVNAQLRLKALHHLDVPWLPSQIEQREGRIARQGNQHDEIDIFAYATEGSLDAAMWQNNERKARFIAAALSGDTSIRRLEDLGEGQANQFAMAKAIASGDQRLMQKAGLETDIARLERLRAAHIDDQHAVRRQLRDAEREIERCTRRTAEIGKDIERLVKTAGDAFAMTVAGKACSERKEAGRALMKEILTLVQRQQDGASVIASIGGFDLEYAGERAGRDGYRYSTMLLRTEAADEIELPITVTPLGAVSRLEHAIDGFESERERYRQHLADAQRRLASYKAHGDGGDFAFACELAEKRRQLAAVEAALAKDIDGIYEPAAISA</sequence>